<feature type="domain" description="AB hydrolase-1" evidence="2">
    <location>
        <begin position="230"/>
        <end position="389"/>
    </location>
</feature>
<dbReference type="PANTHER" id="PTHR43798">
    <property type="entry name" value="MONOACYLGLYCEROL LIPASE"/>
    <property type="match status" value="1"/>
</dbReference>
<organism evidence="3 4">
    <name type="scientific">Parasynechococcus marenigrum (strain WH8102)</name>
    <dbReference type="NCBI Taxonomy" id="84588"/>
    <lineage>
        <taxon>Bacteria</taxon>
        <taxon>Bacillati</taxon>
        <taxon>Cyanobacteriota</taxon>
        <taxon>Cyanophyceae</taxon>
        <taxon>Synechococcales</taxon>
        <taxon>Prochlorococcaceae</taxon>
        <taxon>Parasynechococcus</taxon>
        <taxon>Parasynechococcus marenigrum</taxon>
    </lineage>
</organism>
<dbReference type="InterPro" id="IPR050266">
    <property type="entry name" value="AB_hydrolase_sf"/>
</dbReference>
<dbReference type="ESTHER" id="synpx-q7u3b1">
    <property type="family name" value="AlphaBeta_hydrolase"/>
</dbReference>
<dbReference type="InterPro" id="IPR000073">
    <property type="entry name" value="AB_hydrolase_1"/>
</dbReference>
<evidence type="ECO:0000313" key="3">
    <source>
        <dbReference type="EMBL" id="CAE09036.1"/>
    </source>
</evidence>
<evidence type="ECO:0000313" key="4">
    <source>
        <dbReference type="Proteomes" id="UP000001422"/>
    </source>
</evidence>
<dbReference type="PANTHER" id="PTHR43798:SF33">
    <property type="entry name" value="HYDROLASE, PUTATIVE (AFU_ORTHOLOGUE AFUA_2G14860)-RELATED"/>
    <property type="match status" value="1"/>
</dbReference>
<reference evidence="3 4" key="1">
    <citation type="journal article" date="2003" name="Nature">
        <title>The genome of a motile marine Synechococcus.</title>
        <authorList>
            <person name="Palenik B."/>
            <person name="Brahamsha B."/>
            <person name="Larimer F."/>
            <person name="Land M."/>
            <person name="Hauser L."/>
            <person name="Chain P."/>
            <person name="Lamerdin J."/>
            <person name="Regala W."/>
            <person name="Allen E.A."/>
            <person name="McCarren J."/>
            <person name="Paulsen I."/>
            <person name="Dufresne A."/>
            <person name="Partensky F."/>
            <person name="Webb E."/>
            <person name="Waterbury J."/>
        </authorList>
    </citation>
    <scope>NUCLEOTIDE SEQUENCE [LARGE SCALE GENOMIC DNA]</scope>
    <source>
        <strain evidence="3 4">WH8102</strain>
    </source>
</reference>
<dbReference type="eggNOG" id="COG4188">
    <property type="taxonomic scope" value="Bacteria"/>
</dbReference>
<dbReference type="AlphaFoldDB" id="Q7U3B1"/>
<proteinExistence type="predicted"/>
<name>Q7U3B1_PARMW</name>
<keyword evidence="1" id="KW-0732">Signal</keyword>
<dbReference type="RefSeq" id="WP_011129374.1">
    <property type="nucleotide sequence ID" value="NC_005070.1"/>
</dbReference>
<evidence type="ECO:0000256" key="1">
    <source>
        <dbReference type="SAM" id="SignalP"/>
    </source>
</evidence>
<feature type="signal peptide" evidence="1">
    <location>
        <begin position="1"/>
        <end position="26"/>
    </location>
</feature>
<dbReference type="HOGENOM" id="CLU_574818_0_0_3"/>
<keyword evidence="4" id="KW-1185">Reference proteome</keyword>
<sequence length="498" mass="53341">MTRCRNHWAAFLSGLALSGFAAPAQALEHLMLRMPFLETSVTINLGEAESASELIRSSPDLDDLQSASGGQLLDLISKIFLAPLPVETKAFLEGSTGQPLLEQALIAAADLVDLDGVDPDTSGRMLTDALVRAERNGQPNVLGFLRELPGDQASIDLSRVAVAANRLKANQEQGVALALAGPAETVTPSLRAPLKPSWTRQVVRLSVTHRPQLLRVLTLVPNGSANGRLVVISHGLWDDPESFEGWGEVLAAQGYTVLLPDHPGSDFSQQKAMLAGDRPPPGPEELRLRPLDVSALLDAVESGRLMKGRGLNTETVAVVGHSWGATTTLQLAGGVPTERKLKSHCSDLKDPERNLSWVLQCSWLSGINRAGIADQRVKAVVAVSPPLRLLFEPTSTTSLNSKVLLISGTRDWVVPSGPEAISPMRDTKAAQFGHRLVLVRGADHFSLRSFQGEDRPALVGPLLLAWINEQLGVNGVVSFRGGGWGDDQVDLVDVSNKL</sequence>
<evidence type="ECO:0000259" key="2">
    <source>
        <dbReference type="Pfam" id="PF12697"/>
    </source>
</evidence>
<dbReference type="STRING" id="84588.SYNW2521"/>
<dbReference type="KEGG" id="syw:SYNW2521"/>
<dbReference type="InterPro" id="IPR029058">
    <property type="entry name" value="AB_hydrolase_fold"/>
</dbReference>
<dbReference type="SUPFAM" id="SSF53474">
    <property type="entry name" value="alpha/beta-Hydrolases"/>
    <property type="match status" value="1"/>
</dbReference>
<dbReference type="Pfam" id="PF12697">
    <property type="entry name" value="Abhydrolase_6"/>
    <property type="match status" value="1"/>
</dbReference>
<dbReference type="GO" id="GO:0016020">
    <property type="term" value="C:membrane"/>
    <property type="evidence" value="ECO:0007669"/>
    <property type="project" value="TreeGrafter"/>
</dbReference>
<dbReference type="Gene3D" id="3.40.50.1820">
    <property type="entry name" value="alpha/beta hydrolase"/>
    <property type="match status" value="1"/>
</dbReference>
<accession>Q7U3B1</accession>
<protein>
    <recommendedName>
        <fullName evidence="2">AB hydrolase-1 domain-containing protein</fullName>
    </recommendedName>
</protein>
<feature type="chain" id="PRO_5004291781" description="AB hydrolase-1 domain-containing protein" evidence="1">
    <location>
        <begin position="27"/>
        <end position="498"/>
    </location>
</feature>
<gene>
    <name evidence="3" type="ordered locus">SYNW2521</name>
</gene>
<dbReference type="Proteomes" id="UP000001422">
    <property type="component" value="Chromosome"/>
</dbReference>
<dbReference type="EMBL" id="BX569695">
    <property type="protein sequence ID" value="CAE09036.1"/>
    <property type="molecule type" value="Genomic_DNA"/>
</dbReference>